<dbReference type="GO" id="GO:0016020">
    <property type="term" value="C:membrane"/>
    <property type="evidence" value="ECO:0007669"/>
    <property type="project" value="UniProtKB-SubCell"/>
</dbReference>
<keyword evidence="1" id="KW-0812">Transmembrane</keyword>
<keyword evidence="1" id="KW-0479">Metal-binding</keyword>
<keyword evidence="1" id="KW-1278">Translocase</keyword>
<dbReference type="GO" id="GO:0046872">
    <property type="term" value="F:metal ion binding"/>
    <property type="evidence" value="ECO:0007669"/>
    <property type="project" value="UniProtKB-UniRule"/>
</dbReference>
<keyword evidence="1" id="KW-1133">Transmembrane helix</keyword>
<keyword evidence="1" id="KW-0460">Magnesium</keyword>
<feature type="domain" description="P5B-type ATPase N-terminal" evidence="2">
    <location>
        <begin position="15"/>
        <end position="70"/>
    </location>
</feature>
<name>A0A8C7E0W2_NAJNA</name>
<dbReference type="AlphaFoldDB" id="A0A8C7E0W2"/>
<evidence type="ECO:0000313" key="4">
    <source>
        <dbReference type="Proteomes" id="UP000694559"/>
    </source>
</evidence>
<keyword evidence="1" id="KW-0547">Nucleotide-binding</keyword>
<comment type="similarity">
    <text evidence="1">Belongs to the cation transport ATPase (P-type) (TC 3.A.3) family. Type V subfamily.</text>
</comment>
<dbReference type="OMA" id="NLCHIFT"/>
<proteinExistence type="inferred from homology"/>
<comment type="catalytic activity">
    <reaction evidence="1">
        <text>ATP + H2O = ADP + phosphate + H(+)</text>
        <dbReference type="Rhea" id="RHEA:13065"/>
        <dbReference type="ChEBI" id="CHEBI:15377"/>
        <dbReference type="ChEBI" id="CHEBI:15378"/>
        <dbReference type="ChEBI" id="CHEBI:30616"/>
        <dbReference type="ChEBI" id="CHEBI:43474"/>
        <dbReference type="ChEBI" id="CHEBI:456216"/>
    </reaction>
</comment>
<dbReference type="EC" id="7.2.2.-" evidence="1"/>
<dbReference type="GeneTree" id="ENSGT00960000189730"/>
<dbReference type="GO" id="GO:0019829">
    <property type="term" value="F:ATPase-coupled monoatomic cation transmembrane transporter activity"/>
    <property type="evidence" value="ECO:0007669"/>
    <property type="project" value="UniProtKB-UniRule"/>
</dbReference>
<evidence type="ECO:0000313" key="3">
    <source>
        <dbReference type="Ensembl" id="ENSNNAP00000016312.1"/>
    </source>
</evidence>
<accession>A0A8C7E0W2</accession>
<dbReference type="Proteomes" id="UP000694559">
    <property type="component" value="Unplaced"/>
</dbReference>
<dbReference type="GO" id="GO:0005524">
    <property type="term" value="F:ATP binding"/>
    <property type="evidence" value="ECO:0007669"/>
    <property type="project" value="UniProtKB-UniRule"/>
</dbReference>
<evidence type="ECO:0000259" key="2">
    <source>
        <dbReference type="Pfam" id="PF12409"/>
    </source>
</evidence>
<keyword evidence="1" id="KW-0067">ATP-binding</keyword>
<dbReference type="InterPro" id="IPR047819">
    <property type="entry name" value="P5A-ATPase_N"/>
</dbReference>
<reference evidence="3" key="1">
    <citation type="submission" date="2025-08" db="UniProtKB">
        <authorList>
            <consortium name="Ensembl"/>
        </authorList>
    </citation>
    <scope>IDENTIFICATION</scope>
</reference>
<comment type="subcellular location">
    <subcellularLocation>
        <location evidence="1">Membrane</location>
        <topology evidence="1">Multi-pass membrane protein</topology>
    </subcellularLocation>
</comment>
<dbReference type="OrthoDB" id="48943at2759"/>
<reference evidence="3" key="2">
    <citation type="submission" date="2025-09" db="UniProtKB">
        <authorList>
            <consortium name="Ensembl"/>
        </authorList>
    </citation>
    <scope>IDENTIFICATION</scope>
</reference>
<comment type="caution">
    <text evidence="1">Lacks conserved residue(s) required for the propagation of feature annotation.</text>
</comment>
<keyword evidence="4" id="KW-1185">Reference proteome</keyword>
<evidence type="ECO:0000256" key="1">
    <source>
        <dbReference type="RuleBase" id="RU362082"/>
    </source>
</evidence>
<dbReference type="Ensembl" id="ENSNNAT00000017116.1">
    <property type="protein sequence ID" value="ENSNNAP00000016312.1"/>
    <property type="gene ID" value="ENSNNAG00000010993.1"/>
</dbReference>
<dbReference type="Pfam" id="PF12409">
    <property type="entry name" value="P5-ATPase"/>
    <property type="match status" value="1"/>
</dbReference>
<organism evidence="3 4">
    <name type="scientific">Naja naja</name>
    <name type="common">Indian cobra</name>
    <dbReference type="NCBI Taxonomy" id="35670"/>
    <lineage>
        <taxon>Eukaryota</taxon>
        <taxon>Metazoa</taxon>
        <taxon>Chordata</taxon>
        <taxon>Craniata</taxon>
        <taxon>Vertebrata</taxon>
        <taxon>Euteleostomi</taxon>
        <taxon>Lepidosauria</taxon>
        <taxon>Squamata</taxon>
        <taxon>Bifurcata</taxon>
        <taxon>Unidentata</taxon>
        <taxon>Episquamata</taxon>
        <taxon>Toxicofera</taxon>
        <taxon>Serpentes</taxon>
        <taxon>Colubroidea</taxon>
        <taxon>Elapidae</taxon>
        <taxon>Elapinae</taxon>
        <taxon>Naja</taxon>
    </lineage>
</organism>
<sequence length="83" mass="9545">MHRNSCQSHVFLPQEVKGYQRKLWKTCLCHFVCLLTLGLPLVLFHWKPHLEIYAKCTPCPLHQADWVLIRAGRVPISISPAVA</sequence>
<feature type="transmembrane region" description="Helical" evidence="1">
    <location>
        <begin position="27"/>
        <end position="46"/>
    </location>
</feature>
<protein>
    <recommendedName>
        <fullName evidence="1">Cation-transporting ATPase</fullName>
        <ecNumber evidence="1">7.2.2.-</ecNumber>
    </recommendedName>
</protein>
<keyword evidence="1" id="KW-0472">Membrane</keyword>